<comment type="similarity">
    <text evidence="8">Belongs to the YOS1 family.</text>
</comment>
<evidence type="ECO:0000256" key="8">
    <source>
        <dbReference type="ARBA" id="ARBA00024203"/>
    </source>
</evidence>
<dbReference type="GO" id="GO:0015031">
    <property type="term" value="P:protein transport"/>
    <property type="evidence" value="ECO:0007669"/>
    <property type="project" value="UniProtKB-KW"/>
</dbReference>
<keyword evidence="6 10" id="KW-1133">Transmembrane helix</keyword>
<comment type="function">
    <text evidence="9">Regulator of endoplasmic reticulum secretion that acts as a key determinant of brain size. Required for secretion of extracellular matrix proteins. Required for correct brain development by depositing sufficient extracellular matrix proteins for tissue integrity and the proliferation of neural progenitors. Acts as a regulator of the unfolded protein response (UPR).</text>
</comment>
<keyword evidence="12" id="KW-1185">Reference proteome</keyword>
<evidence type="ECO:0000256" key="6">
    <source>
        <dbReference type="ARBA" id="ARBA00022989"/>
    </source>
</evidence>
<evidence type="ECO:0000313" key="11">
    <source>
        <dbReference type="EMBL" id="OTF74016.1"/>
    </source>
</evidence>
<evidence type="ECO:0000256" key="2">
    <source>
        <dbReference type="ARBA" id="ARBA00016434"/>
    </source>
</evidence>
<protein>
    <recommendedName>
        <fullName evidence="2">Immediate early response 3-interacting protein 1</fullName>
    </recommendedName>
</protein>
<feature type="transmembrane region" description="Helical" evidence="10">
    <location>
        <begin position="76"/>
        <end position="96"/>
    </location>
</feature>
<dbReference type="Proteomes" id="UP000194236">
    <property type="component" value="Unassembled WGS sequence"/>
</dbReference>
<dbReference type="OrthoDB" id="15356at2759"/>
<gene>
    <name evidence="11" type="ORF">BLA29_008213</name>
</gene>
<name>A0A1Y3B317_EURMA</name>
<dbReference type="GO" id="GO:0030134">
    <property type="term" value="C:COPII-coated ER to Golgi transport vesicle"/>
    <property type="evidence" value="ECO:0007669"/>
    <property type="project" value="TreeGrafter"/>
</dbReference>
<proteinExistence type="inferred from homology"/>
<keyword evidence="4 10" id="KW-0812">Transmembrane</keyword>
<dbReference type="InterPro" id="IPR013880">
    <property type="entry name" value="Yos1"/>
</dbReference>
<evidence type="ECO:0000256" key="9">
    <source>
        <dbReference type="ARBA" id="ARBA00045999"/>
    </source>
</evidence>
<dbReference type="GO" id="GO:0005789">
    <property type="term" value="C:endoplasmic reticulum membrane"/>
    <property type="evidence" value="ECO:0007669"/>
    <property type="project" value="TreeGrafter"/>
</dbReference>
<dbReference type="GO" id="GO:0006888">
    <property type="term" value="P:endoplasmic reticulum to Golgi vesicle-mediated transport"/>
    <property type="evidence" value="ECO:0007669"/>
    <property type="project" value="TreeGrafter"/>
</dbReference>
<evidence type="ECO:0000256" key="10">
    <source>
        <dbReference type="SAM" id="Phobius"/>
    </source>
</evidence>
<keyword evidence="7 10" id="KW-0472">Membrane</keyword>
<dbReference type="AlphaFoldDB" id="A0A1Y3B317"/>
<evidence type="ECO:0000256" key="5">
    <source>
        <dbReference type="ARBA" id="ARBA00022927"/>
    </source>
</evidence>
<keyword evidence="5" id="KW-0653">Protein transport</keyword>
<dbReference type="GO" id="GO:0000139">
    <property type="term" value="C:Golgi membrane"/>
    <property type="evidence" value="ECO:0007669"/>
    <property type="project" value="TreeGrafter"/>
</dbReference>
<evidence type="ECO:0000256" key="1">
    <source>
        <dbReference type="ARBA" id="ARBA00004370"/>
    </source>
</evidence>
<evidence type="ECO:0000256" key="3">
    <source>
        <dbReference type="ARBA" id="ARBA00022448"/>
    </source>
</evidence>
<evidence type="ECO:0000313" key="12">
    <source>
        <dbReference type="Proteomes" id="UP000194236"/>
    </source>
</evidence>
<organism evidence="11 12">
    <name type="scientific">Euroglyphus maynei</name>
    <name type="common">Mayne's house dust mite</name>
    <dbReference type="NCBI Taxonomy" id="6958"/>
    <lineage>
        <taxon>Eukaryota</taxon>
        <taxon>Metazoa</taxon>
        <taxon>Ecdysozoa</taxon>
        <taxon>Arthropoda</taxon>
        <taxon>Chelicerata</taxon>
        <taxon>Arachnida</taxon>
        <taxon>Acari</taxon>
        <taxon>Acariformes</taxon>
        <taxon>Sarcoptiformes</taxon>
        <taxon>Astigmata</taxon>
        <taxon>Psoroptidia</taxon>
        <taxon>Analgoidea</taxon>
        <taxon>Pyroglyphidae</taxon>
        <taxon>Pyroglyphinae</taxon>
        <taxon>Euroglyphus</taxon>
    </lineage>
</organism>
<dbReference type="EMBL" id="MUJZ01049056">
    <property type="protein sequence ID" value="OTF74016.1"/>
    <property type="molecule type" value="Genomic_DNA"/>
</dbReference>
<evidence type="ECO:0000256" key="7">
    <source>
        <dbReference type="ARBA" id="ARBA00023136"/>
    </source>
</evidence>
<dbReference type="PANTHER" id="PTHR15858">
    <property type="entry name" value="IMMEDIATE EARLY RESPONSE 3-INTERACTING PROTEIN 1"/>
    <property type="match status" value="1"/>
</dbReference>
<feature type="transmembrane region" description="Helical" evidence="10">
    <location>
        <begin position="6"/>
        <end position="23"/>
    </location>
</feature>
<keyword evidence="3" id="KW-0813">Transport</keyword>
<sequence length="97" mass="10613">MAIGLYSLLEAALLVINAIAVLNEERFLVKFGLDRNSLFQSTSLNRANIPYGSGYGPQSTTSPKNQILNLLHSIRTVARVPLIGINIVVIIFELLFG</sequence>
<evidence type="ECO:0000256" key="4">
    <source>
        <dbReference type="ARBA" id="ARBA00022692"/>
    </source>
</evidence>
<comment type="caution">
    <text evidence="11">The sequence shown here is derived from an EMBL/GenBank/DDBJ whole genome shotgun (WGS) entry which is preliminary data.</text>
</comment>
<accession>A0A1Y3B317</accession>
<comment type="subcellular location">
    <subcellularLocation>
        <location evidence="1">Membrane</location>
    </subcellularLocation>
</comment>
<reference evidence="11 12" key="1">
    <citation type="submission" date="2017-03" db="EMBL/GenBank/DDBJ databases">
        <title>Genome Survey of Euroglyphus maynei.</title>
        <authorList>
            <person name="Arlian L.G."/>
            <person name="Morgan M.S."/>
            <person name="Rider S.D."/>
        </authorList>
    </citation>
    <scope>NUCLEOTIDE SEQUENCE [LARGE SCALE GENOMIC DNA]</scope>
    <source>
        <strain evidence="11">Arlian Lab</strain>
        <tissue evidence="11">Whole body</tissue>
    </source>
</reference>
<dbReference type="PANTHER" id="PTHR15858:SF0">
    <property type="entry name" value="IMMEDIATE EARLY RESPONSE 3-INTERACTING PROTEIN 1"/>
    <property type="match status" value="1"/>
</dbReference>
<dbReference type="Pfam" id="PF08571">
    <property type="entry name" value="Yos1"/>
    <property type="match status" value="1"/>
</dbReference>